<evidence type="ECO:0008006" key="8">
    <source>
        <dbReference type="Google" id="ProtNLM"/>
    </source>
</evidence>
<comment type="caution">
    <text evidence="6">The sequence shown here is derived from an EMBL/GenBank/DDBJ whole genome shotgun (WGS) entry which is preliminary data.</text>
</comment>
<dbReference type="RefSeq" id="WP_146517299.1">
    <property type="nucleotide sequence ID" value="NZ_SJPI01000003.1"/>
</dbReference>
<evidence type="ECO:0000256" key="1">
    <source>
        <dbReference type="ARBA" id="ARBA00004141"/>
    </source>
</evidence>
<organism evidence="6 7">
    <name type="scientific">Rubripirellula amarantea</name>
    <dbReference type="NCBI Taxonomy" id="2527999"/>
    <lineage>
        <taxon>Bacteria</taxon>
        <taxon>Pseudomonadati</taxon>
        <taxon>Planctomycetota</taxon>
        <taxon>Planctomycetia</taxon>
        <taxon>Pirellulales</taxon>
        <taxon>Pirellulaceae</taxon>
        <taxon>Rubripirellula</taxon>
    </lineage>
</organism>
<dbReference type="Proteomes" id="UP000316598">
    <property type="component" value="Unassembled WGS sequence"/>
</dbReference>
<evidence type="ECO:0000256" key="4">
    <source>
        <dbReference type="ARBA" id="ARBA00023136"/>
    </source>
</evidence>
<accession>A0A5C5WIB9</accession>
<feature type="transmembrane region" description="Helical" evidence="5">
    <location>
        <begin position="72"/>
        <end position="90"/>
    </location>
</feature>
<evidence type="ECO:0000256" key="3">
    <source>
        <dbReference type="ARBA" id="ARBA00022989"/>
    </source>
</evidence>
<feature type="transmembrane region" description="Helical" evidence="5">
    <location>
        <begin position="50"/>
        <end position="67"/>
    </location>
</feature>
<evidence type="ECO:0000256" key="2">
    <source>
        <dbReference type="ARBA" id="ARBA00022692"/>
    </source>
</evidence>
<evidence type="ECO:0000256" key="5">
    <source>
        <dbReference type="SAM" id="Phobius"/>
    </source>
</evidence>
<dbReference type="GO" id="GO:0016020">
    <property type="term" value="C:membrane"/>
    <property type="evidence" value="ECO:0007669"/>
    <property type="project" value="UniProtKB-SubCell"/>
</dbReference>
<name>A0A5C5WIB9_9BACT</name>
<dbReference type="OrthoDB" id="9811373at2"/>
<dbReference type="Pfam" id="PF13564">
    <property type="entry name" value="DoxX_2"/>
    <property type="match status" value="1"/>
</dbReference>
<dbReference type="EMBL" id="SJPI01000003">
    <property type="protein sequence ID" value="TWT49763.1"/>
    <property type="molecule type" value="Genomic_DNA"/>
</dbReference>
<keyword evidence="3 5" id="KW-1133">Transmembrane helix</keyword>
<evidence type="ECO:0000313" key="6">
    <source>
        <dbReference type="EMBL" id="TWT49763.1"/>
    </source>
</evidence>
<proteinExistence type="predicted"/>
<dbReference type="AlphaFoldDB" id="A0A5C5WIB9"/>
<evidence type="ECO:0000313" key="7">
    <source>
        <dbReference type="Proteomes" id="UP000316598"/>
    </source>
</evidence>
<protein>
    <recommendedName>
        <fullName evidence="8">DoxX</fullName>
    </recommendedName>
</protein>
<keyword evidence="7" id="KW-1185">Reference proteome</keyword>
<sequence length="134" mass="14422">MSGSKKSRMVGWVLSALVAVFMGVLSASGKFTQWEGKAEMFAQLGWSEDVMVTIGIVEVIVVILFLIPRTAFIGAILISAYLGGATATHVRVGDPFFFPIILGIVAWIALGLRVPEVFRLAIGTNKVDLSETHV</sequence>
<gene>
    <name evidence="6" type="ORF">Pla22_49650</name>
</gene>
<comment type="subcellular location">
    <subcellularLocation>
        <location evidence="1">Membrane</location>
        <topology evidence="1">Multi-pass membrane protein</topology>
    </subcellularLocation>
</comment>
<dbReference type="InterPro" id="IPR032808">
    <property type="entry name" value="DoxX"/>
</dbReference>
<keyword evidence="4 5" id="KW-0472">Membrane</keyword>
<feature type="transmembrane region" description="Helical" evidence="5">
    <location>
        <begin position="96"/>
        <end position="114"/>
    </location>
</feature>
<keyword evidence="2 5" id="KW-0812">Transmembrane</keyword>
<reference evidence="6 7" key="1">
    <citation type="submission" date="2019-02" db="EMBL/GenBank/DDBJ databases">
        <title>Deep-cultivation of Planctomycetes and their phenomic and genomic characterization uncovers novel biology.</title>
        <authorList>
            <person name="Wiegand S."/>
            <person name="Jogler M."/>
            <person name="Boedeker C."/>
            <person name="Pinto D."/>
            <person name="Vollmers J."/>
            <person name="Rivas-Marin E."/>
            <person name="Kohn T."/>
            <person name="Peeters S.H."/>
            <person name="Heuer A."/>
            <person name="Rast P."/>
            <person name="Oberbeckmann S."/>
            <person name="Bunk B."/>
            <person name="Jeske O."/>
            <person name="Meyerdierks A."/>
            <person name="Storesund J.E."/>
            <person name="Kallscheuer N."/>
            <person name="Luecker S."/>
            <person name="Lage O.M."/>
            <person name="Pohl T."/>
            <person name="Merkel B.J."/>
            <person name="Hornburger P."/>
            <person name="Mueller R.-W."/>
            <person name="Bruemmer F."/>
            <person name="Labrenz M."/>
            <person name="Spormann A.M."/>
            <person name="Op Den Camp H."/>
            <person name="Overmann J."/>
            <person name="Amann R."/>
            <person name="Jetten M.S.M."/>
            <person name="Mascher T."/>
            <person name="Medema M.H."/>
            <person name="Devos D.P."/>
            <person name="Kaster A.-K."/>
            <person name="Ovreas L."/>
            <person name="Rohde M."/>
            <person name="Galperin M.Y."/>
            <person name="Jogler C."/>
        </authorList>
    </citation>
    <scope>NUCLEOTIDE SEQUENCE [LARGE SCALE GENOMIC DNA]</scope>
    <source>
        <strain evidence="6 7">Pla22</strain>
    </source>
</reference>